<keyword evidence="6" id="KW-0328">Glycosyltransferase</keyword>
<dbReference type="Gene3D" id="1.10.3810.10">
    <property type="entry name" value="Biosynthetic peptidoglycan transglycosylase-like"/>
    <property type="match status" value="1"/>
</dbReference>
<feature type="domain" description="Penicillin-binding protein transpeptidase" evidence="13">
    <location>
        <begin position="301"/>
        <end position="424"/>
    </location>
</feature>
<comment type="pathway">
    <text evidence="1">Cell wall biogenesis; peptidoglycan biosynthesis.</text>
</comment>
<evidence type="ECO:0000259" key="13">
    <source>
        <dbReference type="Pfam" id="PF00905"/>
    </source>
</evidence>
<dbReference type="PANTHER" id="PTHR32282:SF15">
    <property type="entry name" value="PENICILLIN-BINDING PROTEIN 1C"/>
    <property type="match status" value="1"/>
</dbReference>
<keyword evidence="12" id="KW-0472">Membrane</keyword>
<dbReference type="Gene3D" id="3.40.710.10">
    <property type="entry name" value="DD-peptidase/beta-lactamase superfamily"/>
    <property type="match status" value="1"/>
</dbReference>
<dbReference type="Proteomes" id="UP000324209">
    <property type="component" value="Chromosome"/>
</dbReference>
<dbReference type="GO" id="GO:0008658">
    <property type="term" value="F:penicillin binding"/>
    <property type="evidence" value="ECO:0007669"/>
    <property type="project" value="InterPro"/>
</dbReference>
<dbReference type="GO" id="GO:0030288">
    <property type="term" value="C:outer membrane-bounded periplasmic space"/>
    <property type="evidence" value="ECO:0007669"/>
    <property type="project" value="TreeGrafter"/>
</dbReference>
<comment type="similarity">
    <text evidence="3">In the N-terminal section; belongs to the glycosyltransferase 51 family.</text>
</comment>
<dbReference type="Pfam" id="PF06832">
    <property type="entry name" value="BiPBP_C"/>
    <property type="match status" value="1"/>
</dbReference>
<dbReference type="InterPro" id="IPR001460">
    <property type="entry name" value="PCN-bd_Tpept"/>
</dbReference>
<dbReference type="GO" id="GO:0009252">
    <property type="term" value="P:peptidoglycan biosynthetic process"/>
    <property type="evidence" value="ECO:0007669"/>
    <property type="project" value="InterPro"/>
</dbReference>
<keyword evidence="17" id="KW-1185">Reference proteome</keyword>
<proteinExistence type="inferred from homology"/>
<feature type="transmembrane region" description="Helical" evidence="12">
    <location>
        <begin position="12"/>
        <end position="29"/>
    </location>
</feature>
<keyword evidence="7" id="KW-0808">Transferase</keyword>
<evidence type="ECO:0000256" key="1">
    <source>
        <dbReference type="ARBA" id="ARBA00004752"/>
    </source>
</evidence>
<evidence type="ECO:0000313" key="17">
    <source>
        <dbReference type="Proteomes" id="UP000324209"/>
    </source>
</evidence>
<accession>A0A5C1QP26</accession>
<evidence type="ECO:0000256" key="11">
    <source>
        <dbReference type="ARBA" id="ARBA00049902"/>
    </source>
</evidence>
<name>A0A5C1QP26_9SPIO</name>
<sequence length="775" mass="86847">MKFRIPKPLKFTALVVLGVFLLIILIPLPRPLFDTPRSTVLMDREGRLLGGRIAQDEQWRFPRETQIPEKYKICMIRFEDKRFYLHPGVDLPAVLRSLYINLKAGEILTGASTISMQVIRLAHPGRPRTIRVKVLEALQALKLELVNSKEDILLYYASNAPFGGNTVGLSAAAWRYWNRNPEELSWAESALLAVLPNAPSLMHPGKNRELLLDKRNNLLKLLAAEGTLDEMSLSLSIEEPLPEEPLPLPSLASHLLQRVLLEKGAGTLQKSTLDSSLQEMVNKELARHSKSHKIRGIHNAAVLIADLESGDVLAYAGNSPDDGSGIHGHSVDIITAPRSTGSLLKPLLYALSLQNGLILPDQLIKDTPVFLGAYSPENFHRSFDGAVPASQALIRSLNVPFVHLLQEYNYQRFHGELQVLGLSLPEDADHYGLALILGGAESSLWELTSLFAGLGRRLKNPDDEAPFFDLRYDPDENTVHRKSLSPDAASLWFTFEAMKNLVRPEASWEYFQNNRDVAWKTGTSMGGRDAWAIGVTPQYALGVWVGNADGEGRPGINGLKAAAPLLFDLVRQLPEESSATSDWFDRPLEGMHLEKICTVSGYKAGPYCPSEDRLIPLKGVSTINCPFHQLVHLDQEELYRVDSRTTPIREMHHQSWFVLPPVQEFYYRRIHNHYKPLPPFKGKEEGSRGLSFLYPPADGIEIKTPRLLGGERGEVIFEAVLRDSQSLLYWHLDDDYIGFTRYDHQMGIMAGSGRHRVSIVDEKGNSAERSFYFSN</sequence>
<feature type="domain" description="Penicillin-binding C-terminal" evidence="15">
    <location>
        <begin position="689"/>
        <end position="769"/>
    </location>
</feature>
<organism evidence="16 17">
    <name type="scientific">Oceanispirochaeta crateris</name>
    <dbReference type="NCBI Taxonomy" id="2518645"/>
    <lineage>
        <taxon>Bacteria</taxon>
        <taxon>Pseudomonadati</taxon>
        <taxon>Spirochaetota</taxon>
        <taxon>Spirochaetia</taxon>
        <taxon>Spirochaetales</taxon>
        <taxon>Spirochaetaceae</taxon>
        <taxon>Oceanispirochaeta</taxon>
    </lineage>
</organism>
<dbReference type="GO" id="GO:0006508">
    <property type="term" value="P:proteolysis"/>
    <property type="evidence" value="ECO:0007669"/>
    <property type="project" value="UniProtKB-KW"/>
</dbReference>
<evidence type="ECO:0000256" key="2">
    <source>
        <dbReference type="ARBA" id="ARBA00007090"/>
    </source>
</evidence>
<comment type="similarity">
    <text evidence="2">In the C-terminal section; belongs to the transpeptidase family.</text>
</comment>
<dbReference type="Pfam" id="PF00905">
    <property type="entry name" value="Transpeptidase"/>
    <property type="match status" value="1"/>
</dbReference>
<dbReference type="AlphaFoldDB" id="A0A5C1QP26"/>
<gene>
    <name evidence="16" type="primary">pbpC</name>
    <name evidence="16" type="ORF">EXM22_10055</name>
</gene>
<keyword evidence="12" id="KW-0812">Transmembrane</keyword>
<dbReference type="PANTHER" id="PTHR32282">
    <property type="entry name" value="BINDING PROTEIN TRANSPEPTIDASE, PUTATIVE-RELATED"/>
    <property type="match status" value="1"/>
</dbReference>
<evidence type="ECO:0000256" key="12">
    <source>
        <dbReference type="SAM" id="Phobius"/>
    </source>
</evidence>
<keyword evidence="4" id="KW-0121">Carboxypeptidase</keyword>
<dbReference type="SUPFAM" id="SSF53955">
    <property type="entry name" value="Lysozyme-like"/>
    <property type="match status" value="1"/>
</dbReference>
<dbReference type="InterPro" id="IPR001264">
    <property type="entry name" value="Glyco_trans_51"/>
</dbReference>
<comment type="catalytic activity">
    <reaction evidence="11">
        <text>[GlcNAc-(1-&gt;4)-Mur2Ac(oyl-L-Ala-gamma-D-Glu-L-Lys-D-Ala-D-Ala)](n)-di-trans,octa-cis-undecaprenyl diphosphate + beta-D-GlcNAc-(1-&gt;4)-Mur2Ac(oyl-L-Ala-gamma-D-Glu-L-Lys-D-Ala-D-Ala)-di-trans,octa-cis-undecaprenyl diphosphate = [GlcNAc-(1-&gt;4)-Mur2Ac(oyl-L-Ala-gamma-D-Glu-L-Lys-D-Ala-D-Ala)](n+1)-di-trans,octa-cis-undecaprenyl diphosphate + di-trans,octa-cis-undecaprenyl diphosphate + H(+)</text>
        <dbReference type="Rhea" id="RHEA:23708"/>
        <dbReference type="Rhea" id="RHEA-COMP:9602"/>
        <dbReference type="Rhea" id="RHEA-COMP:9603"/>
        <dbReference type="ChEBI" id="CHEBI:15378"/>
        <dbReference type="ChEBI" id="CHEBI:58405"/>
        <dbReference type="ChEBI" id="CHEBI:60033"/>
        <dbReference type="ChEBI" id="CHEBI:78435"/>
        <dbReference type="EC" id="2.4.99.28"/>
    </reaction>
</comment>
<keyword evidence="9" id="KW-0511">Multifunctional enzyme</keyword>
<dbReference type="KEGG" id="ock:EXM22_10055"/>
<evidence type="ECO:0000313" key="16">
    <source>
        <dbReference type="EMBL" id="QEN08314.1"/>
    </source>
</evidence>
<evidence type="ECO:0000259" key="15">
    <source>
        <dbReference type="Pfam" id="PF06832"/>
    </source>
</evidence>
<dbReference type="EC" id="2.4.99.28" evidence="10"/>
<evidence type="ECO:0000256" key="10">
    <source>
        <dbReference type="ARBA" id="ARBA00044770"/>
    </source>
</evidence>
<reference evidence="16 17" key="1">
    <citation type="submission" date="2019-02" db="EMBL/GenBank/DDBJ databases">
        <title>Complete Genome Sequence and Methylome Analysis of free living Spirochaetas.</title>
        <authorList>
            <person name="Fomenkov A."/>
            <person name="Dubinina G."/>
            <person name="Leshcheva N."/>
            <person name="Mikheeva N."/>
            <person name="Grabovich M."/>
            <person name="Vincze T."/>
            <person name="Roberts R.J."/>
        </authorList>
    </citation>
    <scope>NUCLEOTIDE SEQUENCE [LARGE SCALE GENOMIC DNA]</scope>
    <source>
        <strain evidence="16 17">K2</strain>
    </source>
</reference>
<dbReference type="InterPro" id="IPR011815">
    <property type="entry name" value="PBP_1c"/>
</dbReference>
<evidence type="ECO:0000256" key="7">
    <source>
        <dbReference type="ARBA" id="ARBA00022679"/>
    </source>
</evidence>
<dbReference type="InterPro" id="IPR050396">
    <property type="entry name" value="Glycosyltr_51/Transpeptidase"/>
</dbReference>
<evidence type="ECO:0000256" key="9">
    <source>
        <dbReference type="ARBA" id="ARBA00023268"/>
    </source>
</evidence>
<evidence type="ECO:0000256" key="8">
    <source>
        <dbReference type="ARBA" id="ARBA00022801"/>
    </source>
</evidence>
<evidence type="ECO:0000256" key="6">
    <source>
        <dbReference type="ARBA" id="ARBA00022676"/>
    </source>
</evidence>
<dbReference type="GO" id="GO:0008955">
    <property type="term" value="F:peptidoglycan glycosyltransferase activity"/>
    <property type="evidence" value="ECO:0007669"/>
    <property type="project" value="UniProtKB-EC"/>
</dbReference>
<evidence type="ECO:0000256" key="3">
    <source>
        <dbReference type="ARBA" id="ARBA00007739"/>
    </source>
</evidence>
<dbReference type="InterPro" id="IPR023346">
    <property type="entry name" value="Lysozyme-like_dom_sf"/>
</dbReference>
<evidence type="ECO:0000256" key="4">
    <source>
        <dbReference type="ARBA" id="ARBA00022645"/>
    </source>
</evidence>
<dbReference type="InterPro" id="IPR009647">
    <property type="entry name" value="PBP_C"/>
</dbReference>
<dbReference type="Pfam" id="PF00912">
    <property type="entry name" value="Transgly"/>
    <property type="match status" value="1"/>
</dbReference>
<dbReference type="SUPFAM" id="SSF56601">
    <property type="entry name" value="beta-lactamase/transpeptidase-like"/>
    <property type="match status" value="1"/>
</dbReference>
<feature type="domain" description="Glycosyl transferase family 51" evidence="14">
    <location>
        <begin position="56"/>
        <end position="220"/>
    </location>
</feature>
<dbReference type="NCBIfam" id="TIGR02073">
    <property type="entry name" value="PBP_1c"/>
    <property type="match status" value="1"/>
</dbReference>
<protein>
    <recommendedName>
        <fullName evidence="10">peptidoglycan glycosyltransferase</fullName>
        <ecNumber evidence="10">2.4.99.28</ecNumber>
    </recommendedName>
</protein>
<dbReference type="InterPro" id="IPR036950">
    <property type="entry name" value="PBP_transglycosylase"/>
</dbReference>
<dbReference type="InterPro" id="IPR012338">
    <property type="entry name" value="Beta-lactam/transpept-like"/>
</dbReference>
<keyword evidence="8" id="KW-0378">Hydrolase</keyword>
<evidence type="ECO:0000256" key="5">
    <source>
        <dbReference type="ARBA" id="ARBA00022670"/>
    </source>
</evidence>
<dbReference type="OrthoDB" id="343702at2"/>
<keyword evidence="12" id="KW-1133">Transmembrane helix</keyword>
<dbReference type="RefSeq" id="WP_149486394.1">
    <property type="nucleotide sequence ID" value="NZ_CP036150.1"/>
</dbReference>
<dbReference type="GO" id="GO:0004180">
    <property type="term" value="F:carboxypeptidase activity"/>
    <property type="evidence" value="ECO:0007669"/>
    <property type="project" value="UniProtKB-KW"/>
</dbReference>
<keyword evidence="5" id="KW-0645">Protease</keyword>
<evidence type="ECO:0000259" key="14">
    <source>
        <dbReference type="Pfam" id="PF00912"/>
    </source>
</evidence>
<dbReference type="EMBL" id="CP036150">
    <property type="protein sequence ID" value="QEN08314.1"/>
    <property type="molecule type" value="Genomic_DNA"/>
</dbReference>